<evidence type="ECO:0000313" key="2">
    <source>
        <dbReference type="Proteomes" id="UP001234495"/>
    </source>
</evidence>
<gene>
    <name evidence="1" type="ORF">J2S19_004454</name>
</gene>
<accession>A0ABT9ZLE9</accession>
<dbReference type="Proteomes" id="UP001234495">
    <property type="component" value="Unassembled WGS sequence"/>
</dbReference>
<organism evidence="1 2">
    <name type="scientific">Metabacillus malikii</name>
    <dbReference type="NCBI Taxonomy" id="1504265"/>
    <lineage>
        <taxon>Bacteria</taxon>
        <taxon>Bacillati</taxon>
        <taxon>Bacillota</taxon>
        <taxon>Bacilli</taxon>
        <taxon>Bacillales</taxon>
        <taxon>Bacillaceae</taxon>
        <taxon>Metabacillus</taxon>
    </lineage>
</organism>
<dbReference type="EMBL" id="JAUSUD010000031">
    <property type="protein sequence ID" value="MDQ0233113.1"/>
    <property type="molecule type" value="Genomic_DNA"/>
</dbReference>
<name>A0ABT9ZLE9_9BACI</name>
<dbReference type="Pfam" id="PF13780">
    <property type="entry name" value="DUF4176"/>
    <property type="match status" value="1"/>
</dbReference>
<sequence>MVNKFTQQLKELVLEKVNQIIQTLDTDKQLGFGLIMKEFCEHFALDEMIFQHLYDAYKQQIPELELYSRDTDIYYRREETLHTITFLEKSFSLEEATYHGFLTSCLELSREVLPLGTVVELDEAYFKPSQEHGIPAKVVITGRFIAPQGYNTYFPYCGVLYPFGEMKKDAQIHFTTPLIKNVLHKGYKDQAEEALEIIMKQELIIDKNLQSIEFSTQDMHKLQKEIELKQRAGEQ</sequence>
<protein>
    <recommendedName>
        <fullName evidence="3">DUF4176 domain-containing protein</fullName>
    </recommendedName>
</protein>
<dbReference type="InterPro" id="IPR025233">
    <property type="entry name" value="DUF4176"/>
</dbReference>
<evidence type="ECO:0000313" key="1">
    <source>
        <dbReference type="EMBL" id="MDQ0233113.1"/>
    </source>
</evidence>
<reference evidence="1 2" key="1">
    <citation type="submission" date="2023-07" db="EMBL/GenBank/DDBJ databases">
        <title>Genomic Encyclopedia of Type Strains, Phase IV (KMG-IV): sequencing the most valuable type-strain genomes for metagenomic binning, comparative biology and taxonomic classification.</title>
        <authorList>
            <person name="Goeker M."/>
        </authorList>
    </citation>
    <scope>NUCLEOTIDE SEQUENCE [LARGE SCALE GENOMIC DNA]</scope>
    <source>
        <strain evidence="1 2">DSM 29005</strain>
    </source>
</reference>
<dbReference type="RefSeq" id="WP_307345975.1">
    <property type="nucleotide sequence ID" value="NZ_JAUSUD010000031.1"/>
</dbReference>
<keyword evidence="2" id="KW-1185">Reference proteome</keyword>
<evidence type="ECO:0008006" key="3">
    <source>
        <dbReference type="Google" id="ProtNLM"/>
    </source>
</evidence>
<comment type="caution">
    <text evidence="1">The sequence shown here is derived from an EMBL/GenBank/DDBJ whole genome shotgun (WGS) entry which is preliminary data.</text>
</comment>
<proteinExistence type="predicted"/>